<sequence length="95" mass="9987">MIKSITLSALLLAAAALPAQAQEIRVSVAGKSADAVQAELRAAAQAVCKRDKADGPSPLEMQLNANCARKAYRTALADWQNTQLAKAPTEQLAAR</sequence>
<reference evidence="3" key="1">
    <citation type="journal article" date="2019" name="Int. J. Syst. Evol. Microbiol.">
        <title>The Global Catalogue of Microorganisms (GCM) 10K type strain sequencing project: providing services to taxonomists for standard genome sequencing and annotation.</title>
        <authorList>
            <consortium name="The Broad Institute Genomics Platform"/>
            <consortium name="The Broad Institute Genome Sequencing Center for Infectious Disease"/>
            <person name="Wu L."/>
            <person name="Ma J."/>
        </authorList>
    </citation>
    <scope>NUCLEOTIDE SEQUENCE [LARGE SCALE GENOMIC DNA]</scope>
    <source>
        <strain evidence="3">DFY28</strain>
    </source>
</reference>
<feature type="chain" id="PRO_5047108893" description="UrcA family protein" evidence="1">
    <location>
        <begin position="22"/>
        <end position="95"/>
    </location>
</feature>
<evidence type="ECO:0000313" key="3">
    <source>
        <dbReference type="Proteomes" id="UP001597237"/>
    </source>
</evidence>
<keyword evidence="3" id="KW-1185">Reference proteome</keyword>
<protein>
    <recommendedName>
        <fullName evidence="4">UrcA family protein</fullName>
    </recommendedName>
</protein>
<comment type="caution">
    <text evidence="2">The sequence shown here is derived from an EMBL/GenBank/DDBJ whole genome shotgun (WGS) entry which is preliminary data.</text>
</comment>
<dbReference type="RefSeq" id="WP_377280389.1">
    <property type="nucleotide sequence ID" value="NZ_JBHRSI010000001.1"/>
</dbReference>
<feature type="signal peptide" evidence="1">
    <location>
        <begin position="1"/>
        <end position="21"/>
    </location>
</feature>
<evidence type="ECO:0008006" key="4">
    <source>
        <dbReference type="Google" id="ProtNLM"/>
    </source>
</evidence>
<organism evidence="2 3">
    <name type="scientific">Phenylobacterium terrae</name>
    <dbReference type="NCBI Taxonomy" id="2665495"/>
    <lineage>
        <taxon>Bacteria</taxon>
        <taxon>Pseudomonadati</taxon>
        <taxon>Pseudomonadota</taxon>
        <taxon>Alphaproteobacteria</taxon>
        <taxon>Caulobacterales</taxon>
        <taxon>Caulobacteraceae</taxon>
        <taxon>Phenylobacterium</taxon>
    </lineage>
</organism>
<accession>A0ABW4MZC6</accession>
<gene>
    <name evidence="2" type="ORF">ACFSC0_04065</name>
</gene>
<proteinExistence type="predicted"/>
<evidence type="ECO:0000313" key="2">
    <source>
        <dbReference type="EMBL" id="MFD1782559.1"/>
    </source>
</evidence>
<dbReference type="EMBL" id="JBHUEY010000001">
    <property type="protein sequence ID" value="MFD1782559.1"/>
    <property type="molecule type" value="Genomic_DNA"/>
</dbReference>
<name>A0ABW4MZC6_9CAUL</name>
<dbReference type="Proteomes" id="UP001597237">
    <property type="component" value="Unassembled WGS sequence"/>
</dbReference>
<keyword evidence="1" id="KW-0732">Signal</keyword>
<evidence type="ECO:0000256" key="1">
    <source>
        <dbReference type="SAM" id="SignalP"/>
    </source>
</evidence>